<dbReference type="InterPro" id="IPR011108">
    <property type="entry name" value="RMMBL"/>
</dbReference>
<gene>
    <name evidence="19" type="primary">YSH1_1</name>
    <name evidence="19" type="ORF">Cantr_04181</name>
</gene>
<keyword evidence="5" id="KW-0540">Nuclease</keyword>
<evidence type="ECO:0000256" key="8">
    <source>
        <dbReference type="ARBA" id="ARBA00022801"/>
    </source>
</evidence>
<feature type="compositionally biased region" description="Polar residues" evidence="15">
    <location>
        <begin position="665"/>
        <end position="680"/>
    </location>
</feature>
<reference evidence="19 20" key="1">
    <citation type="submission" date="2018-06" db="EMBL/GenBank/DDBJ databases">
        <title>Whole genome sequencing of Candida tropicalis (genome annotated by CSBL at Korea University).</title>
        <authorList>
            <person name="Ahn J."/>
        </authorList>
    </citation>
    <scope>NUCLEOTIDE SEQUENCE [LARGE SCALE GENOMIC DNA]</scope>
    <source>
        <strain evidence="19 20">ATCC 20962</strain>
    </source>
</reference>
<comment type="caution">
    <text evidence="19">The sequence shown here is derived from an EMBL/GenBank/DDBJ whole genome shotgun (WGS) entry which is preliminary data.</text>
</comment>
<dbReference type="GO" id="GO:0046872">
    <property type="term" value="F:metal ion binding"/>
    <property type="evidence" value="ECO:0007669"/>
    <property type="project" value="UniProtKB-KW"/>
</dbReference>
<dbReference type="InterPro" id="IPR050698">
    <property type="entry name" value="MBL"/>
</dbReference>
<dbReference type="SMART" id="SM00849">
    <property type="entry name" value="Lactamase_B"/>
    <property type="match status" value="1"/>
</dbReference>
<evidence type="ECO:0000256" key="10">
    <source>
        <dbReference type="ARBA" id="ARBA00023242"/>
    </source>
</evidence>
<protein>
    <recommendedName>
        <fullName evidence="3">Endoribonuclease YSH1</fullName>
    </recommendedName>
    <alternativeName>
        <fullName evidence="13">Endoribonuclease ysh1</fullName>
    </alternativeName>
    <alternativeName>
        <fullName evidence="12 14">mRNA 3'-end-processing protein YSH1</fullName>
    </alternativeName>
</protein>
<feature type="domain" description="Beta-Casp" evidence="17">
    <location>
        <begin position="258"/>
        <end position="382"/>
    </location>
</feature>
<evidence type="ECO:0000313" key="20">
    <source>
        <dbReference type="Proteomes" id="UP000253472"/>
    </source>
</evidence>
<evidence type="ECO:0000259" key="18">
    <source>
        <dbReference type="SMART" id="SM01098"/>
    </source>
</evidence>
<evidence type="ECO:0000256" key="3">
    <source>
        <dbReference type="ARBA" id="ARBA00018311"/>
    </source>
</evidence>
<comment type="similarity">
    <text evidence="2">Belongs to the metallo-beta-lactamase superfamily. RNA-metabolizing metallo-beta-lactamase-like family. CPSF2/YSH1 subfamily.</text>
</comment>
<dbReference type="Proteomes" id="UP000253472">
    <property type="component" value="Unassembled WGS sequence"/>
</dbReference>
<evidence type="ECO:0000256" key="14">
    <source>
        <dbReference type="ARBA" id="ARBA00075008"/>
    </source>
</evidence>
<dbReference type="GO" id="GO:0005847">
    <property type="term" value="C:mRNA cleavage and polyadenylation specificity factor complex"/>
    <property type="evidence" value="ECO:0007669"/>
    <property type="project" value="TreeGrafter"/>
</dbReference>
<evidence type="ECO:0000256" key="9">
    <source>
        <dbReference type="ARBA" id="ARBA00022833"/>
    </source>
</evidence>
<evidence type="ECO:0000256" key="6">
    <source>
        <dbReference type="ARBA" id="ARBA00022723"/>
    </source>
</evidence>
<evidence type="ECO:0000256" key="12">
    <source>
        <dbReference type="ARBA" id="ARBA00032592"/>
    </source>
</evidence>
<evidence type="ECO:0000256" key="7">
    <source>
        <dbReference type="ARBA" id="ARBA00022759"/>
    </source>
</evidence>
<evidence type="ECO:0000256" key="13">
    <source>
        <dbReference type="ARBA" id="ARBA00069466"/>
    </source>
</evidence>
<evidence type="ECO:0000256" key="1">
    <source>
        <dbReference type="ARBA" id="ARBA00004123"/>
    </source>
</evidence>
<dbReference type="InterPro" id="IPR036866">
    <property type="entry name" value="RibonucZ/Hydroxyglut_hydro"/>
</dbReference>
<dbReference type="FunFam" id="3.60.15.10:FF:000001">
    <property type="entry name" value="Cleavage and polyadenylation specificity factor"/>
    <property type="match status" value="1"/>
</dbReference>
<dbReference type="PANTHER" id="PTHR11203:SF11">
    <property type="entry name" value="CLEAVAGE AND POLYADENYLATION SPECIFICITY FACTOR SUBUNIT 3"/>
    <property type="match status" value="1"/>
</dbReference>
<dbReference type="SMART" id="SM01098">
    <property type="entry name" value="CPSF73-100_C"/>
    <property type="match status" value="1"/>
</dbReference>
<keyword evidence="9" id="KW-0862">Zinc</keyword>
<dbReference type="SUPFAM" id="SSF56281">
    <property type="entry name" value="Metallo-hydrolase/oxidoreductase"/>
    <property type="match status" value="1"/>
</dbReference>
<evidence type="ECO:0000256" key="11">
    <source>
        <dbReference type="ARBA" id="ARBA00024826"/>
    </source>
</evidence>
<feature type="domain" description="Pre-mRNA 3'-end-processing endonuclease polyadenylation factor C-term" evidence="18">
    <location>
        <begin position="540"/>
        <end position="767"/>
    </location>
</feature>
<comment type="function">
    <text evidence="11">Component of the cleavage factor I (CF I) involved in pre-mRNA 3'-end processing.</text>
</comment>
<keyword evidence="10" id="KW-0539">Nucleus</keyword>
<dbReference type="GO" id="GO:0004534">
    <property type="term" value="F:5'-3' RNA exonuclease activity"/>
    <property type="evidence" value="ECO:0007669"/>
    <property type="project" value="TreeGrafter"/>
</dbReference>
<dbReference type="AlphaFoldDB" id="A0A367XL87"/>
<evidence type="ECO:0000313" key="19">
    <source>
        <dbReference type="EMBL" id="RCK54416.1"/>
    </source>
</evidence>
<dbReference type="Pfam" id="PF07521">
    <property type="entry name" value="RMMBL"/>
    <property type="match status" value="1"/>
</dbReference>
<dbReference type="Gene3D" id="3.60.15.10">
    <property type="entry name" value="Ribonuclease Z/Hydroxyacylglutathione hydrolase-like"/>
    <property type="match status" value="1"/>
</dbReference>
<dbReference type="GO" id="GO:0006397">
    <property type="term" value="P:mRNA processing"/>
    <property type="evidence" value="ECO:0007669"/>
    <property type="project" value="UniProtKB-KW"/>
</dbReference>
<dbReference type="PANTHER" id="PTHR11203">
    <property type="entry name" value="CLEAVAGE AND POLYADENYLATION SPECIFICITY FACTOR FAMILY MEMBER"/>
    <property type="match status" value="1"/>
</dbReference>
<evidence type="ECO:0000259" key="16">
    <source>
        <dbReference type="SMART" id="SM00849"/>
    </source>
</evidence>
<feature type="region of interest" description="Disordered" evidence="15">
    <location>
        <begin position="665"/>
        <end position="691"/>
    </location>
</feature>
<dbReference type="InterPro" id="IPR001279">
    <property type="entry name" value="Metallo-B-lactamas"/>
</dbReference>
<evidence type="ECO:0000256" key="15">
    <source>
        <dbReference type="SAM" id="MobiDB-lite"/>
    </source>
</evidence>
<name>A0A367XL87_9ASCO</name>
<evidence type="ECO:0000259" key="17">
    <source>
        <dbReference type="SMART" id="SM01027"/>
    </source>
</evidence>
<dbReference type="GO" id="GO:0004521">
    <property type="term" value="F:RNA endonuclease activity"/>
    <property type="evidence" value="ECO:0007669"/>
    <property type="project" value="TreeGrafter"/>
</dbReference>
<keyword evidence="20" id="KW-1185">Reference proteome</keyword>
<evidence type="ECO:0000256" key="5">
    <source>
        <dbReference type="ARBA" id="ARBA00022722"/>
    </source>
</evidence>
<dbReference type="OrthoDB" id="10249535at2759"/>
<dbReference type="FunFam" id="3.40.50.10890:FF:000004">
    <property type="entry name" value="Cleavage and polyadenylation specifity factor"/>
    <property type="match status" value="1"/>
</dbReference>
<dbReference type="InterPro" id="IPR022712">
    <property type="entry name" value="Beta_Casp"/>
</dbReference>
<evidence type="ECO:0000256" key="2">
    <source>
        <dbReference type="ARBA" id="ARBA00010624"/>
    </source>
</evidence>
<keyword evidence="8" id="KW-0378">Hydrolase</keyword>
<dbReference type="InterPro" id="IPR021718">
    <property type="entry name" value="CPSF73-100_C"/>
</dbReference>
<keyword evidence="6" id="KW-0479">Metal-binding</keyword>
<evidence type="ECO:0000256" key="4">
    <source>
        <dbReference type="ARBA" id="ARBA00022664"/>
    </source>
</evidence>
<dbReference type="Pfam" id="PF11718">
    <property type="entry name" value="CPSF73-100_C"/>
    <property type="match status" value="1"/>
</dbReference>
<dbReference type="Pfam" id="PF16661">
    <property type="entry name" value="Lactamase_B_6"/>
    <property type="match status" value="1"/>
</dbReference>
<keyword evidence="4" id="KW-0507">mRNA processing</keyword>
<feature type="domain" description="Metallo-beta-lactamase" evidence="16">
    <location>
        <begin position="25"/>
        <end position="246"/>
    </location>
</feature>
<sequence>MTVDNEFSDEDSFKFFGLGGCNEVGRSCHIIEYKNKVIMLDCGMHPALSGHASFPYFDEYDISKVDILLISHFHVDHSASLPYIMQQSNFRGKVFMTHATKAIYRWLMQDFVRVTSIGSSRAEGGSRNDEGSNLYTDDDIMKSFDRIETIDYHSTMEIDGIRFTAYHAGHVLGACMYFIEIGGLKVLFTGDYSREENRHLHAAEVPPLKPDVLISESTFGTGTLEPRVELERKLTTHIHATVTKGGRVLLPVFALGNAQELLLILDEYWSKNEDLQNVSVFYASNLAKKCMAVYETYTGIMNDKIRLSSSSGEKSNPFDFKFIKSIKDLSKFQDMGPSVVVATPGMLQAGVSRQLLEKWAPDTKNLVILTGYSVEGTMAKELLKEPTMIQSATNPDLTIPRRIGIEEISFAAHVDFQQNSEFIDKVSPSKIILVHGDSVPMGRLKSALLSKYSSRKGTDQEIKVFNPKNCEELKIGFKGLKVAKVLGSLAEEQLQVLKKVIQDKVKEENDKIVELPEDADEMEVDTNKENGTAAVDVLRTGQAVSGVLVSKDFDLNLVQLQDLHEFTQLSTSIVKSKMNLKINADIALMIWHLEQMFGYINVVQDDDKEWECVIMDVVDIFVDRTKRPGLYITVEWINDNLMTDSLADSVIAILYSIDSSPASVKLSSQSHNHSHGTQLKQEPGAEHPPEAHAVSDLTSRLQRIALMLEAQFGETFKELPDDKATVTLGKTVANIDYRTLKVECTSKVLRDRIEKILHRGSILTAPLSEKTKDV</sequence>
<organism evidence="19 20">
    <name type="scientific">Candida viswanathii</name>
    <dbReference type="NCBI Taxonomy" id="5486"/>
    <lineage>
        <taxon>Eukaryota</taxon>
        <taxon>Fungi</taxon>
        <taxon>Dikarya</taxon>
        <taxon>Ascomycota</taxon>
        <taxon>Saccharomycotina</taxon>
        <taxon>Pichiomycetes</taxon>
        <taxon>Debaryomycetaceae</taxon>
        <taxon>Candida/Lodderomyces clade</taxon>
        <taxon>Candida</taxon>
    </lineage>
</organism>
<keyword evidence="7" id="KW-0255">Endonuclease</keyword>
<dbReference type="Gene3D" id="3.40.50.10890">
    <property type="match status" value="1"/>
</dbReference>
<dbReference type="GO" id="GO:0003723">
    <property type="term" value="F:RNA binding"/>
    <property type="evidence" value="ECO:0007669"/>
    <property type="project" value="TreeGrafter"/>
</dbReference>
<accession>A0A367XL87</accession>
<dbReference type="SMART" id="SM01027">
    <property type="entry name" value="Beta-Casp"/>
    <property type="match status" value="1"/>
</dbReference>
<dbReference type="CDD" id="cd16292">
    <property type="entry name" value="CPSF3-like_MBL-fold"/>
    <property type="match status" value="1"/>
</dbReference>
<dbReference type="Pfam" id="PF10996">
    <property type="entry name" value="Beta-Casp"/>
    <property type="match status" value="1"/>
</dbReference>
<proteinExistence type="inferred from homology"/>
<comment type="subcellular location">
    <subcellularLocation>
        <location evidence="1">Nucleus</location>
    </subcellularLocation>
</comment>
<dbReference type="STRING" id="5486.A0A367XL87"/>
<dbReference type="EMBL" id="QLNQ01000030">
    <property type="protein sequence ID" value="RCK54416.1"/>
    <property type="molecule type" value="Genomic_DNA"/>
</dbReference>